<evidence type="ECO:0000313" key="5">
    <source>
        <dbReference type="EMBL" id="SDY93896.1"/>
    </source>
</evidence>
<dbReference type="AlphaFoldDB" id="A0A1H3NYC6"/>
<dbReference type="GO" id="GO:0006260">
    <property type="term" value="P:DNA replication"/>
    <property type="evidence" value="ECO:0007669"/>
    <property type="project" value="TreeGrafter"/>
</dbReference>
<dbReference type="NCBIfam" id="NF038214">
    <property type="entry name" value="IS21_help_AAA"/>
    <property type="match status" value="1"/>
</dbReference>
<dbReference type="InterPro" id="IPR027417">
    <property type="entry name" value="P-loop_NTPase"/>
</dbReference>
<dbReference type="Gene3D" id="3.40.50.300">
    <property type="entry name" value="P-loop containing nucleotide triphosphate hydrolases"/>
    <property type="match status" value="1"/>
</dbReference>
<keyword evidence="3" id="KW-0067">ATP-binding</keyword>
<dbReference type="RefSeq" id="WP_089886450.1">
    <property type="nucleotide sequence ID" value="NZ_FNPF01000038.1"/>
</dbReference>
<dbReference type="InterPro" id="IPR002611">
    <property type="entry name" value="IstB_ATP-bd"/>
</dbReference>
<dbReference type="STRING" id="321339.SAMN05444340_1383"/>
<evidence type="ECO:0000256" key="1">
    <source>
        <dbReference type="ARBA" id="ARBA00008059"/>
    </source>
</evidence>
<dbReference type="InterPro" id="IPR047661">
    <property type="entry name" value="IstB"/>
</dbReference>
<evidence type="ECO:0000313" key="6">
    <source>
        <dbReference type="Proteomes" id="UP000199286"/>
    </source>
</evidence>
<dbReference type="GO" id="GO:0005524">
    <property type="term" value="F:ATP binding"/>
    <property type="evidence" value="ECO:0007669"/>
    <property type="project" value="UniProtKB-KW"/>
</dbReference>
<gene>
    <name evidence="5" type="ORF">SAMN05444340_1383</name>
</gene>
<dbReference type="Proteomes" id="UP000199286">
    <property type="component" value="Unassembled WGS sequence"/>
</dbReference>
<reference evidence="5 6" key="1">
    <citation type="submission" date="2016-10" db="EMBL/GenBank/DDBJ databases">
        <authorList>
            <person name="de Groot N.N."/>
        </authorList>
    </citation>
    <scope>NUCLEOTIDE SEQUENCE [LARGE SCALE GENOMIC DNA]</scope>
    <source>
        <strain evidence="5 6">DSM 26880</strain>
    </source>
</reference>
<dbReference type="OrthoDB" id="8150723at2"/>
<organism evidence="5 6">
    <name type="scientific">Citreimonas salinaria</name>
    <dbReference type="NCBI Taxonomy" id="321339"/>
    <lineage>
        <taxon>Bacteria</taxon>
        <taxon>Pseudomonadati</taxon>
        <taxon>Pseudomonadota</taxon>
        <taxon>Alphaproteobacteria</taxon>
        <taxon>Rhodobacterales</taxon>
        <taxon>Roseobacteraceae</taxon>
        <taxon>Citreimonas</taxon>
    </lineage>
</organism>
<dbReference type="SUPFAM" id="SSF52540">
    <property type="entry name" value="P-loop containing nucleoside triphosphate hydrolases"/>
    <property type="match status" value="1"/>
</dbReference>
<comment type="similarity">
    <text evidence="1">Belongs to the IS21/IS1162 putative ATP-binding protein family.</text>
</comment>
<dbReference type="EMBL" id="FNPF01000038">
    <property type="protein sequence ID" value="SDY93896.1"/>
    <property type="molecule type" value="Genomic_DNA"/>
</dbReference>
<evidence type="ECO:0000256" key="3">
    <source>
        <dbReference type="ARBA" id="ARBA00022840"/>
    </source>
</evidence>
<feature type="domain" description="AAA+ ATPase" evidence="4">
    <location>
        <begin position="101"/>
        <end position="233"/>
    </location>
</feature>
<sequence>MTDTPKILLEEHLKTLKLPTFLREYEKLARQCAAEGLDHVQFLARLVELELIDRERRMIERRIKAAKFPATKSLDSFDFKAIPKLNKMQVLELARCEWIERSENIIALGPSGTGKTHVALGLGLAACQKGLSVSFTTAATLVNELMEARDERRLLRLQKQLAAVRLLIIDELSFVPLSKAGAELLFELISQRYERGSTMITSNLPFDERTESFGTERLTGALLDRLTHHVNILEMNGDSYRLGQSRARKAHG</sequence>
<dbReference type="InterPro" id="IPR003593">
    <property type="entry name" value="AAA+_ATPase"/>
</dbReference>
<dbReference type="PIRSF" id="PIRSF003073">
    <property type="entry name" value="DNAC_TnpB_IstB"/>
    <property type="match status" value="1"/>
</dbReference>
<evidence type="ECO:0000259" key="4">
    <source>
        <dbReference type="SMART" id="SM00382"/>
    </source>
</evidence>
<dbReference type="Pfam" id="PF01695">
    <property type="entry name" value="IstB_IS21"/>
    <property type="match status" value="1"/>
</dbReference>
<proteinExistence type="inferred from homology"/>
<keyword evidence="2" id="KW-0547">Nucleotide-binding</keyword>
<dbReference type="CDD" id="cd00009">
    <property type="entry name" value="AAA"/>
    <property type="match status" value="1"/>
</dbReference>
<dbReference type="PANTHER" id="PTHR30050:SF4">
    <property type="entry name" value="ATP-BINDING PROTEIN RV3427C IN INSERTION SEQUENCE-RELATED"/>
    <property type="match status" value="1"/>
</dbReference>
<dbReference type="SMART" id="SM00382">
    <property type="entry name" value="AAA"/>
    <property type="match status" value="1"/>
</dbReference>
<dbReference type="InterPro" id="IPR028350">
    <property type="entry name" value="DNAC/IstB-like"/>
</dbReference>
<accession>A0A1H3NYC6</accession>
<evidence type="ECO:0000256" key="2">
    <source>
        <dbReference type="ARBA" id="ARBA00022741"/>
    </source>
</evidence>
<protein>
    <submittedName>
        <fullName evidence="5">DNA replication protein DnaC</fullName>
    </submittedName>
</protein>
<keyword evidence="6" id="KW-1185">Reference proteome</keyword>
<name>A0A1H3NYC6_9RHOB</name>
<dbReference type="PANTHER" id="PTHR30050">
    <property type="entry name" value="CHROMOSOMAL REPLICATION INITIATOR PROTEIN DNAA"/>
    <property type="match status" value="1"/>
</dbReference>